<protein>
    <submittedName>
        <fullName evidence="2">Uncharacterized protein</fullName>
    </submittedName>
</protein>
<evidence type="ECO:0000313" key="2">
    <source>
        <dbReference type="EMBL" id="VDI81988.1"/>
    </source>
</evidence>
<gene>
    <name evidence="2" type="ORF">MGAL_10B008245</name>
</gene>
<organism evidence="2 3">
    <name type="scientific">Mytilus galloprovincialis</name>
    <name type="common">Mediterranean mussel</name>
    <dbReference type="NCBI Taxonomy" id="29158"/>
    <lineage>
        <taxon>Eukaryota</taxon>
        <taxon>Metazoa</taxon>
        <taxon>Spiralia</taxon>
        <taxon>Lophotrochozoa</taxon>
        <taxon>Mollusca</taxon>
        <taxon>Bivalvia</taxon>
        <taxon>Autobranchia</taxon>
        <taxon>Pteriomorphia</taxon>
        <taxon>Mytilida</taxon>
        <taxon>Mytiloidea</taxon>
        <taxon>Mytilidae</taxon>
        <taxon>Mytilinae</taxon>
        <taxon>Mytilus</taxon>
    </lineage>
</organism>
<sequence>HSGDASRVTYNPYTGVRQTTHSEPSAPPISSDISAPPPSYESVISKGYEQS</sequence>
<dbReference type="EMBL" id="UYJE01010305">
    <property type="protein sequence ID" value="VDI81988.1"/>
    <property type="molecule type" value="Genomic_DNA"/>
</dbReference>
<feature type="non-terminal residue" evidence="2">
    <location>
        <position position="1"/>
    </location>
</feature>
<evidence type="ECO:0000256" key="1">
    <source>
        <dbReference type="SAM" id="MobiDB-lite"/>
    </source>
</evidence>
<accession>A0A8B6HPE2</accession>
<name>A0A8B6HPE2_MYTGA</name>
<reference evidence="2" key="1">
    <citation type="submission" date="2018-11" db="EMBL/GenBank/DDBJ databases">
        <authorList>
            <person name="Alioto T."/>
            <person name="Alioto T."/>
        </authorList>
    </citation>
    <scope>NUCLEOTIDE SEQUENCE</scope>
</reference>
<proteinExistence type="predicted"/>
<evidence type="ECO:0000313" key="3">
    <source>
        <dbReference type="Proteomes" id="UP000596742"/>
    </source>
</evidence>
<feature type="compositionally biased region" description="Low complexity" evidence="1">
    <location>
        <begin position="22"/>
        <end position="34"/>
    </location>
</feature>
<dbReference type="Proteomes" id="UP000596742">
    <property type="component" value="Unassembled WGS sequence"/>
</dbReference>
<feature type="compositionally biased region" description="Polar residues" evidence="1">
    <location>
        <begin position="8"/>
        <end position="21"/>
    </location>
</feature>
<feature type="region of interest" description="Disordered" evidence="1">
    <location>
        <begin position="1"/>
        <end position="51"/>
    </location>
</feature>
<keyword evidence="3" id="KW-1185">Reference proteome</keyword>
<comment type="caution">
    <text evidence="2">The sequence shown here is derived from an EMBL/GenBank/DDBJ whole genome shotgun (WGS) entry which is preliminary data.</text>
</comment>
<dbReference type="AlphaFoldDB" id="A0A8B6HPE2"/>